<dbReference type="GeneID" id="54365940"/>
<evidence type="ECO:0000313" key="3">
    <source>
        <dbReference type="RefSeq" id="XP_033454892.1"/>
    </source>
</evidence>
<reference evidence="3" key="2">
    <citation type="submission" date="2020-04" db="EMBL/GenBank/DDBJ databases">
        <authorList>
            <consortium name="NCBI Genome Project"/>
        </authorList>
    </citation>
    <scope>NUCLEOTIDE SEQUENCE</scope>
    <source>
        <strain evidence="3">CBS 342.82</strain>
    </source>
</reference>
<keyword evidence="2" id="KW-1185">Reference proteome</keyword>
<organism evidence="3">
    <name type="scientific">Dissoconium aciculare CBS 342.82</name>
    <dbReference type="NCBI Taxonomy" id="1314786"/>
    <lineage>
        <taxon>Eukaryota</taxon>
        <taxon>Fungi</taxon>
        <taxon>Dikarya</taxon>
        <taxon>Ascomycota</taxon>
        <taxon>Pezizomycotina</taxon>
        <taxon>Dothideomycetes</taxon>
        <taxon>Dothideomycetidae</taxon>
        <taxon>Mycosphaerellales</taxon>
        <taxon>Dissoconiaceae</taxon>
        <taxon>Dissoconium</taxon>
    </lineage>
</organism>
<evidence type="ECO:0008006" key="4">
    <source>
        <dbReference type="Google" id="ProtNLM"/>
    </source>
</evidence>
<dbReference type="AlphaFoldDB" id="A0A6J3LPI5"/>
<reference evidence="3" key="3">
    <citation type="submission" date="2025-08" db="UniProtKB">
        <authorList>
            <consortium name="RefSeq"/>
        </authorList>
    </citation>
    <scope>IDENTIFICATION</scope>
    <source>
        <strain evidence="3">CBS 342.82</strain>
    </source>
</reference>
<evidence type="ECO:0000256" key="1">
    <source>
        <dbReference type="SAM" id="MobiDB-lite"/>
    </source>
</evidence>
<feature type="compositionally biased region" description="Polar residues" evidence="1">
    <location>
        <begin position="17"/>
        <end position="28"/>
    </location>
</feature>
<dbReference type="RefSeq" id="XP_033454892.1">
    <property type="nucleotide sequence ID" value="XM_033608141.1"/>
</dbReference>
<proteinExistence type="predicted"/>
<accession>A0A6J3LPI5</accession>
<gene>
    <name evidence="3" type="ORF">K489DRAFT_414237</name>
</gene>
<name>A0A6J3LPI5_9PEZI</name>
<sequence length="399" mass="43637">MECIFSVAGRNGRPPRSDSNATARSQAISPPVSDARSAVPISPSTFSRASSLSSSSSVIAVVTQNDGQAAPSEHHLTANALAKTPEPTIPASLTSIPDFLEAGMNFFTDGDLAHASTDFHTVLDNFDHQHFLDPALLATPISDHNPRHALADDGATRADAEPVDERQAYLSSCLQQMQAVQHRLHAHESWSHISAPSQAPQHPPRLPNPGSLCTLIDEINTVVKQCLDAHPDQESYFDFTSFMSFVTLFGNAVMIYTALVRSLFSKNVDQQQQHQQSQPIDITYPTMQSSAPSLARHASFSGYLDHNRNATGYQFPPSSVQTTTKPAEPCHYSLTPQVRIGDFVTSQSFSQRIIANMILVQMAITRQLMEHIRQHILQPDGNRSGAVGAHHMFHANAEY</sequence>
<reference evidence="3" key="1">
    <citation type="submission" date="2020-01" db="EMBL/GenBank/DDBJ databases">
        <authorList>
            <consortium name="DOE Joint Genome Institute"/>
            <person name="Haridas S."/>
            <person name="Albert R."/>
            <person name="Binder M."/>
            <person name="Bloem J."/>
            <person name="Labutti K."/>
            <person name="Salamov A."/>
            <person name="Andreopoulos B."/>
            <person name="Baker S.E."/>
            <person name="Barry K."/>
            <person name="Bills G."/>
            <person name="Bluhm B.H."/>
            <person name="Cannon C."/>
            <person name="Castanera R."/>
            <person name="Culley D.E."/>
            <person name="Daum C."/>
            <person name="Ezra D."/>
            <person name="Gonzalez J.B."/>
            <person name="Henrissat B."/>
            <person name="Kuo A."/>
            <person name="Liang C."/>
            <person name="Lipzen A."/>
            <person name="Lutzoni F."/>
            <person name="Magnuson J."/>
            <person name="Mondo S."/>
            <person name="Nolan M."/>
            <person name="Ohm R."/>
            <person name="Pangilinan J."/>
            <person name="Park H.-J."/>
            <person name="Ramirez L."/>
            <person name="Alfaro M."/>
            <person name="Sun H."/>
            <person name="Tritt A."/>
            <person name="Yoshinaga Y."/>
            <person name="Zwiers L.-H."/>
            <person name="Turgeon B.G."/>
            <person name="Goodwin S.B."/>
            <person name="Spatafora J.W."/>
            <person name="Crous P.W."/>
            <person name="Grigoriev I.V."/>
        </authorList>
    </citation>
    <scope>NUCLEOTIDE SEQUENCE</scope>
    <source>
        <strain evidence="3">CBS 342.82</strain>
    </source>
</reference>
<protein>
    <recommendedName>
        <fullName evidence="4">Aflatoxin regulatory protein domain-containing protein</fullName>
    </recommendedName>
</protein>
<evidence type="ECO:0000313" key="2">
    <source>
        <dbReference type="Proteomes" id="UP000504637"/>
    </source>
</evidence>
<feature type="region of interest" description="Disordered" evidence="1">
    <location>
        <begin position="5"/>
        <end position="40"/>
    </location>
</feature>
<dbReference type="Proteomes" id="UP000504637">
    <property type="component" value="Unplaced"/>
</dbReference>